<dbReference type="EMBL" id="LR796665">
    <property type="protein sequence ID" value="CAB4157673.1"/>
    <property type="molecule type" value="Genomic_DNA"/>
</dbReference>
<protein>
    <submittedName>
        <fullName evidence="1">Uncharacterized protein</fullName>
    </submittedName>
</protein>
<organism evidence="1">
    <name type="scientific">uncultured Caudovirales phage</name>
    <dbReference type="NCBI Taxonomy" id="2100421"/>
    <lineage>
        <taxon>Viruses</taxon>
        <taxon>Duplodnaviria</taxon>
        <taxon>Heunggongvirae</taxon>
        <taxon>Uroviricota</taxon>
        <taxon>Caudoviricetes</taxon>
        <taxon>Peduoviridae</taxon>
        <taxon>Maltschvirus</taxon>
        <taxon>Maltschvirus maltsch</taxon>
    </lineage>
</organism>
<sequence>MNFDTLSIVKFGDRDSLGEFLFENGMQHRLFAQTVMDQNEYVPVYPLIDANIDNLDDWLQAHQVEHQYYASLLGLNNPFNLLDTDWNKEEDFYDWIASHLYIHQQIAAALNLSS</sequence>
<proteinExistence type="predicted"/>
<accession>A0A6J5M361</accession>
<gene>
    <name evidence="1" type="ORF">UFOVP414_38</name>
    <name evidence="2" type="ORF">UFOVP687_18</name>
</gene>
<dbReference type="EMBL" id="LR796389">
    <property type="protein sequence ID" value="CAB4141385.1"/>
    <property type="molecule type" value="Genomic_DNA"/>
</dbReference>
<name>A0A6J5M361_9CAUD</name>
<evidence type="ECO:0000313" key="1">
    <source>
        <dbReference type="EMBL" id="CAB4141385.1"/>
    </source>
</evidence>
<reference evidence="1" key="1">
    <citation type="submission" date="2020-04" db="EMBL/GenBank/DDBJ databases">
        <authorList>
            <person name="Chiriac C."/>
            <person name="Salcher M."/>
            <person name="Ghai R."/>
            <person name="Kavagutti S V."/>
        </authorList>
    </citation>
    <scope>NUCLEOTIDE SEQUENCE</scope>
</reference>
<evidence type="ECO:0000313" key="2">
    <source>
        <dbReference type="EMBL" id="CAB4157673.1"/>
    </source>
</evidence>